<dbReference type="Proteomes" id="UP000005262">
    <property type="component" value="Chromosome"/>
</dbReference>
<evidence type="ECO:0000256" key="1">
    <source>
        <dbReference type="SAM" id="Phobius"/>
    </source>
</evidence>
<dbReference type="RefSeq" id="WP_014904148.1">
    <property type="nucleotide sequence ID" value="NC_018515.1"/>
</dbReference>
<dbReference type="OrthoDB" id="1900207at2"/>
<evidence type="ECO:0000259" key="2">
    <source>
        <dbReference type="Pfam" id="PF14258"/>
    </source>
</evidence>
<dbReference type="HOGENOM" id="CLU_739031_0_0_9"/>
<accession>J7IYL6</accession>
<proteinExistence type="predicted"/>
<dbReference type="STRING" id="768704.Desmer_3373"/>
<dbReference type="EMBL" id="CP003629">
    <property type="protein sequence ID" value="AFQ45239.1"/>
    <property type="molecule type" value="Genomic_DNA"/>
</dbReference>
<dbReference type="KEGG" id="dmi:Desmer_3373"/>
<keyword evidence="4" id="KW-1185">Reference proteome</keyword>
<feature type="domain" description="DUF4350" evidence="2">
    <location>
        <begin position="46"/>
        <end position="226"/>
    </location>
</feature>
<feature type="transmembrane region" description="Helical" evidence="1">
    <location>
        <begin position="256"/>
        <end position="274"/>
    </location>
</feature>
<keyword evidence="1" id="KW-0472">Membrane</keyword>
<dbReference type="eggNOG" id="ENOG502Z89S">
    <property type="taxonomic scope" value="Bacteria"/>
</dbReference>
<dbReference type="Pfam" id="PF14258">
    <property type="entry name" value="DUF4350"/>
    <property type="match status" value="1"/>
</dbReference>
<evidence type="ECO:0000313" key="4">
    <source>
        <dbReference type="Proteomes" id="UP000005262"/>
    </source>
</evidence>
<gene>
    <name evidence="3" type="ordered locus">Desmer_3373</name>
</gene>
<keyword evidence="1" id="KW-0812">Transmembrane</keyword>
<reference evidence="4" key="2">
    <citation type="submission" date="2012-08" db="EMBL/GenBank/DDBJ databases">
        <title>Finished genome of Desulfosporosinus meridiei DSM 13257.</title>
        <authorList>
            <person name="Huntemann M."/>
            <person name="Wei C.-L."/>
            <person name="Han J."/>
            <person name="Detter J.C."/>
            <person name="Han C."/>
            <person name="Davenport K."/>
            <person name="Daligault H."/>
            <person name="Erkkila T."/>
            <person name="Gu W."/>
            <person name="Munk A.C.C."/>
            <person name="Teshima H."/>
            <person name="Xu Y."/>
            <person name="Chain P."/>
            <person name="Tapia R."/>
            <person name="Chen A."/>
            <person name="Krypides N."/>
            <person name="Mavromatis K."/>
            <person name="Markowitz V."/>
            <person name="Szeto E."/>
            <person name="Ivanova N."/>
            <person name="Mikhailova N."/>
            <person name="Ovchinnikova G."/>
            <person name="Pagani I."/>
            <person name="Pati A."/>
            <person name="Goodwin L."/>
            <person name="Peters L."/>
            <person name="Pitluck S."/>
            <person name="Woyke T."/>
            <person name="Pester M."/>
            <person name="Spring S."/>
            <person name="Ollivier B."/>
            <person name="Rattei T."/>
            <person name="Klenk H.-P."/>
            <person name="Wagner M."/>
            <person name="Loy A."/>
        </authorList>
    </citation>
    <scope>NUCLEOTIDE SEQUENCE [LARGE SCALE GENOMIC DNA]</scope>
    <source>
        <strain evidence="4">ATCC BAA-275 / DSM 13257 / NCIMB 13706 / S10</strain>
    </source>
</reference>
<evidence type="ECO:0000313" key="3">
    <source>
        <dbReference type="EMBL" id="AFQ45239.1"/>
    </source>
</evidence>
<feature type="transmembrane region" description="Helical" evidence="1">
    <location>
        <begin position="12"/>
        <end position="33"/>
    </location>
</feature>
<reference evidence="3 4" key="1">
    <citation type="journal article" date="2012" name="J. Bacteriol.">
        <title>Complete genome sequences of Desulfosporosinus orientis DSM765T, Desulfosporosinus youngiae DSM17734T, Desulfosporosinus meridiei DSM13257T, and Desulfosporosinus acidiphilus DSM22704T.</title>
        <authorList>
            <person name="Pester M."/>
            <person name="Brambilla E."/>
            <person name="Alazard D."/>
            <person name="Rattei T."/>
            <person name="Weinmaier T."/>
            <person name="Han J."/>
            <person name="Lucas S."/>
            <person name="Lapidus A."/>
            <person name="Cheng J.F."/>
            <person name="Goodwin L."/>
            <person name="Pitluck S."/>
            <person name="Peters L."/>
            <person name="Ovchinnikova G."/>
            <person name="Teshima H."/>
            <person name="Detter J.C."/>
            <person name="Han C.S."/>
            <person name="Tapia R."/>
            <person name="Land M.L."/>
            <person name="Hauser L."/>
            <person name="Kyrpides N.C."/>
            <person name="Ivanova N.N."/>
            <person name="Pagani I."/>
            <person name="Huntmann M."/>
            <person name="Wei C.L."/>
            <person name="Davenport K.W."/>
            <person name="Daligault H."/>
            <person name="Chain P.S."/>
            <person name="Chen A."/>
            <person name="Mavromatis K."/>
            <person name="Markowitz V."/>
            <person name="Szeto E."/>
            <person name="Mikhailova N."/>
            <person name="Pati A."/>
            <person name="Wagner M."/>
            <person name="Woyke T."/>
            <person name="Ollivier B."/>
            <person name="Klenk H.P."/>
            <person name="Spring S."/>
            <person name="Loy A."/>
        </authorList>
    </citation>
    <scope>NUCLEOTIDE SEQUENCE [LARGE SCALE GENOMIC DNA]</scope>
    <source>
        <strain evidence="4">ATCC BAA-275 / DSM 13257 / NCIMB 13706 / S10</strain>
    </source>
</reference>
<protein>
    <recommendedName>
        <fullName evidence="2">DUF4350 domain-containing protein</fullName>
    </recommendedName>
</protein>
<dbReference type="InterPro" id="IPR025646">
    <property type="entry name" value="DUF4350"/>
</dbReference>
<organism evidence="3 4">
    <name type="scientific">Desulfosporosinus meridiei (strain ATCC BAA-275 / DSM 13257 / KCTC 12902 / NCIMB 13706 / S10)</name>
    <dbReference type="NCBI Taxonomy" id="768704"/>
    <lineage>
        <taxon>Bacteria</taxon>
        <taxon>Bacillati</taxon>
        <taxon>Bacillota</taxon>
        <taxon>Clostridia</taxon>
        <taxon>Eubacteriales</taxon>
        <taxon>Desulfitobacteriaceae</taxon>
        <taxon>Desulfosporosinus</taxon>
    </lineage>
</organism>
<name>J7IYL6_DESMD</name>
<keyword evidence="1" id="KW-1133">Transmembrane helix</keyword>
<dbReference type="AlphaFoldDB" id="J7IYL6"/>
<sequence>MSAKQFYQNQTSRIWVGVFLGIGLFIGLGIAFLPQGPTQYPKYVTESPSPSGIKAFYTLLEKEFPQVETWQKPAQTLPFLTSRQLMIIVEPSTPFNSSQLEQWIKWMEAGNQLWLLDRNPKGLFHLETSLIDPAANPDTNVDINQEANLHSSVEGFEEWKGTHLATLETTVRLEAESEDHVLLKDQQGIIALSRVYGQGELMVLLAPEWLTNSLILQEDHLQLVLPFIVRADPQVIWVNEFVHSNSPSGLGVYPEWFVLLLTQGLISFLLWLWYKGKRFGSIRTPREWVVRFGDERIRALAAWYERGKFYKESLEIQDEFLRHAVQERWGIQANLSGSEFIEATLQRLPMAKQQQGLQTWSELKKANPDKISLKLFLKWSKFLDDMQKEVERR</sequence>